<organism evidence="2">
    <name type="scientific">Spirodela intermedia</name>
    <name type="common">Intermediate duckweed</name>
    <dbReference type="NCBI Taxonomy" id="51605"/>
    <lineage>
        <taxon>Eukaryota</taxon>
        <taxon>Viridiplantae</taxon>
        <taxon>Streptophyta</taxon>
        <taxon>Embryophyta</taxon>
        <taxon>Tracheophyta</taxon>
        <taxon>Spermatophyta</taxon>
        <taxon>Magnoliopsida</taxon>
        <taxon>Liliopsida</taxon>
        <taxon>Araceae</taxon>
        <taxon>Lemnoideae</taxon>
        <taxon>Spirodela</taxon>
    </lineage>
</organism>
<dbReference type="Proteomes" id="UP000663760">
    <property type="component" value="Chromosome 1"/>
</dbReference>
<dbReference type="EMBL" id="LR746264">
    <property type="protein sequence ID" value="CAA7389877.1"/>
    <property type="molecule type" value="Genomic_DNA"/>
</dbReference>
<evidence type="ECO:0000313" key="4">
    <source>
        <dbReference type="Proteomes" id="UP000663760"/>
    </source>
</evidence>
<accession>A0A7I8ICP1</accession>
<reference evidence="2" key="1">
    <citation type="submission" date="2019-12" db="EMBL/GenBank/DDBJ databases">
        <authorList>
            <person name="Scholz U."/>
            <person name="Mascher M."/>
            <person name="Fiebig A."/>
        </authorList>
    </citation>
    <scope>NUCLEOTIDE SEQUENCE</scope>
</reference>
<name>A0A7I8ICP1_SPIIN</name>
<evidence type="ECO:0000313" key="3">
    <source>
        <dbReference type="EMBL" id="CAA7389877.1"/>
    </source>
</evidence>
<evidence type="ECO:0000313" key="2">
    <source>
        <dbReference type="EMBL" id="CAA2615364.1"/>
    </source>
</evidence>
<dbReference type="AlphaFoldDB" id="A0A7I8ICP1"/>
<proteinExistence type="predicted"/>
<feature type="compositionally biased region" description="Polar residues" evidence="1">
    <location>
        <begin position="1"/>
        <end position="11"/>
    </location>
</feature>
<evidence type="ECO:0000256" key="1">
    <source>
        <dbReference type="SAM" id="MobiDB-lite"/>
    </source>
</evidence>
<sequence>MATGTIRSVSSAKRALNRRRKGSRQVVPSGQITRSPSSSSFLMLAASLSRSRERATALMGEMSSENLLML</sequence>
<protein>
    <submittedName>
        <fullName evidence="2">Uncharacterized protein</fullName>
    </submittedName>
</protein>
<gene>
    <name evidence="2" type="ORF">SI7747_01001714</name>
    <name evidence="3" type="ORF">SI8410_01001848</name>
</gene>
<keyword evidence="4" id="KW-1185">Reference proteome</keyword>
<feature type="region of interest" description="Disordered" evidence="1">
    <location>
        <begin position="1"/>
        <end position="38"/>
    </location>
</feature>
<dbReference type="EMBL" id="LR743588">
    <property type="protein sequence ID" value="CAA2615364.1"/>
    <property type="molecule type" value="Genomic_DNA"/>
</dbReference>